<evidence type="ECO:0000313" key="3">
    <source>
        <dbReference type="EMBL" id="KAA6380731.1"/>
    </source>
</evidence>
<dbReference type="EMBL" id="SNRW01007740">
    <property type="protein sequence ID" value="KAA6380731.1"/>
    <property type="molecule type" value="Genomic_DNA"/>
</dbReference>
<reference evidence="3 4" key="1">
    <citation type="submission" date="2019-03" db="EMBL/GenBank/DDBJ databases">
        <title>Single cell metagenomics reveals metabolic interactions within the superorganism composed of flagellate Streblomastix strix and complex community of Bacteroidetes bacteria on its surface.</title>
        <authorList>
            <person name="Treitli S.C."/>
            <person name="Kolisko M."/>
            <person name="Husnik F."/>
            <person name="Keeling P."/>
            <person name="Hampl V."/>
        </authorList>
    </citation>
    <scope>NUCLEOTIDE SEQUENCE [LARGE SCALE GENOMIC DNA]</scope>
    <source>
        <strain evidence="3">ST1C</strain>
    </source>
</reference>
<proteinExistence type="predicted"/>
<organism evidence="3 4">
    <name type="scientific">Streblomastix strix</name>
    <dbReference type="NCBI Taxonomy" id="222440"/>
    <lineage>
        <taxon>Eukaryota</taxon>
        <taxon>Metamonada</taxon>
        <taxon>Preaxostyla</taxon>
        <taxon>Oxymonadida</taxon>
        <taxon>Streblomastigidae</taxon>
        <taxon>Streblomastix</taxon>
    </lineage>
</organism>
<dbReference type="Proteomes" id="UP000324800">
    <property type="component" value="Unassembled WGS sequence"/>
</dbReference>
<accession>A0A5J4VDY5</accession>
<evidence type="ECO:0000313" key="4">
    <source>
        <dbReference type="Proteomes" id="UP000324800"/>
    </source>
</evidence>
<evidence type="ECO:0000256" key="2">
    <source>
        <dbReference type="SAM" id="MobiDB-lite"/>
    </source>
</evidence>
<dbReference type="AlphaFoldDB" id="A0A5J4VDY5"/>
<evidence type="ECO:0000256" key="1">
    <source>
        <dbReference type="SAM" id="Coils"/>
    </source>
</evidence>
<protein>
    <submittedName>
        <fullName evidence="3">Uncharacterized protein</fullName>
    </submittedName>
</protein>
<comment type="caution">
    <text evidence="3">The sequence shown here is derived from an EMBL/GenBank/DDBJ whole genome shotgun (WGS) entry which is preliminary data.</text>
</comment>
<sequence length="282" mass="32610">MFQTPLKSTYSSVQSPTKDSLITSPTRERQQYEIDIKLNNITETLPELLERLRQSDLLMKNQKTAKLAILQQIVEKLQNNIILERQQREEMFKRLNASIIQFNEKSAQSMIDIKQRFDEITIICKQTSDRISIIEKELGVKDRRVSALMNIYGMLQPITNEIALQIENSLRIAPERDAQFQRILNDQIEAYHHASTQFFGSMLLQISQVKADIEAFDATNRDFQYRTDTDFIQWTGDAEQKMDAEAQTRLDNATSIVKELDMLSKNSSDSLLIGNQSKQIKS</sequence>
<keyword evidence="1" id="KW-0175">Coiled coil</keyword>
<feature type="coiled-coil region" evidence="1">
    <location>
        <begin position="60"/>
        <end position="94"/>
    </location>
</feature>
<feature type="region of interest" description="Disordered" evidence="2">
    <location>
        <begin position="1"/>
        <end position="26"/>
    </location>
</feature>
<feature type="compositionally biased region" description="Polar residues" evidence="2">
    <location>
        <begin position="1"/>
        <end position="25"/>
    </location>
</feature>
<gene>
    <name evidence="3" type="ORF">EZS28_023745</name>
</gene>
<name>A0A5J4VDY5_9EUKA</name>